<evidence type="ECO:0000313" key="2">
    <source>
        <dbReference type="EMBL" id="KAF5871064.1"/>
    </source>
</evidence>
<evidence type="ECO:0000313" key="3">
    <source>
        <dbReference type="Proteomes" id="UP000531561"/>
    </source>
</evidence>
<accession>A0A8H6EG43</accession>
<proteinExistence type="predicted"/>
<comment type="caution">
    <text evidence="2">The sequence shown here is derived from an EMBL/GenBank/DDBJ whole genome shotgun (WGS) entry which is preliminary data.</text>
</comment>
<dbReference type="InterPro" id="IPR010730">
    <property type="entry name" value="HET"/>
</dbReference>
<evidence type="ECO:0000259" key="1">
    <source>
        <dbReference type="Pfam" id="PF06985"/>
    </source>
</evidence>
<dbReference type="Proteomes" id="UP000531561">
    <property type="component" value="Unassembled WGS sequence"/>
</dbReference>
<dbReference type="PANTHER" id="PTHR24148:SF73">
    <property type="entry name" value="HET DOMAIN PROTEIN (AFU_ORTHOLOGUE AFUA_8G01020)"/>
    <property type="match status" value="1"/>
</dbReference>
<dbReference type="GeneID" id="59261640"/>
<reference evidence="2 3" key="1">
    <citation type="journal article" date="2020" name="Phytopathology">
        <title>A high-quality genome resource of Botrytis fragariae, a new and rapidly spreading fungal pathogen causing strawberry gray mold in the U.S.A.</title>
        <authorList>
            <person name="Wu Y."/>
            <person name="Saski C.A."/>
            <person name="Schnabel G."/>
            <person name="Xiao S."/>
            <person name="Hu M."/>
        </authorList>
    </citation>
    <scope>NUCLEOTIDE SEQUENCE [LARGE SCALE GENOMIC DNA]</scope>
    <source>
        <strain evidence="2 3">BVB16</strain>
    </source>
</reference>
<feature type="domain" description="Heterokaryon incompatibility" evidence="1">
    <location>
        <begin position="71"/>
        <end position="219"/>
    </location>
</feature>
<dbReference type="InterPro" id="IPR052895">
    <property type="entry name" value="HetReg/Transcr_Mod"/>
</dbReference>
<dbReference type="EMBL" id="JABFCT010000012">
    <property type="protein sequence ID" value="KAF5871064.1"/>
    <property type="molecule type" value="Genomic_DNA"/>
</dbReference>
<dbReference type="AlphaFoldDB" id="A0A8H6EG43"/>
<name>A0A8H6EG43_9HELO</name>
<organism evidence="2 3">
    <name type="scientific">Botrytis fragariae</name>
    <dbReference type="NCBI Taxonomy" id="1964551"/>
    <lineage>
        <taxon>Eukaryota</taxon>
        <taxon>Fungi</taxon>
        <taxon>Dikarya</taxon>
        <taxon>Ascomycota</taxon>
        <taxon>Pezizomycotina</taxon>
        <taxon>Leotiomycetes</taxon>
        <taxon>Helotiales</taxon>
        <taxon>Sclerotiniaceae</taxon>
        <taxon>Botrytis</taxon>
    </lineage>
</organism>
<dbReference type="RefSeq" id="XP_037190011.1">
    <property type="nucleotide sequence ID" value="XM_037337948.1"/>
</dbReference>
<dbReference type="Pfam" id="PF06985">
    <property type="entry name" value="HET"/>
    <property type="match status" value="1"/>
</dbReference>
<sequence length="604" mass="70013">MRTVFNRTSSPYIPLLITRNSSYIYKPLLGPLNSIRLILLKPSLCTTSAIRCSIIESRWSSETPKGESEKFIALSYTWGNAQNQRMIEVDGKSLYITRNLESALRHLRHQTEVVRLWADGLCINQSDVEERNRHVAHMRSIYSAACDTVVFLGESSERSRNIFHAIRDSKRKGSVDITKETLTLANLTQSWGISQEEIRNSASEVLWRPYWSRVWIYQEIIVSNRIWIQCGTIKVSWNDFYYAMVVALSTSTSYFGAGYDNVIKNRLEDFYWERLEYRKSLGNDEKSPLPLCGPPHIPEDGKRLNLLDLLVTKRGYMASDSRDMIYALSGIAKRPKGTQPFTISYEKSPRQVYSDVVNYLIETDKNYDVLSHAEQYFNHAYHTRPLVLSWMPSWVPDWTTRAKYKQKIVDWVKPLHKSRSAILNSAYLEDQGVLACVGYKIGIINLVTDFPRDIQRSDEGRVGRILWNEWKDRKLPDSMCCLVPGGTQTGDIVCQFIGSSLPYILRPIQSTDIKSGRVWRAWKTLLYLSRWWSNSRVPRQEVPTKFLDAEISTILENKTSGHQTLEIRHYNFVGECFVDRLTSNENSQTHQRQHFQERTVFAMH</sequence>
<keyword evidence="3" id="KW-1185">Reference proteome</keyword>
<gene>
    <name evidence="2" type="ORF">Bfra_007577</name>
</gene>
<dbReference type="PANTHER" id="PTHR24148">
    <property type="entry name" value="ANKYRIN REPEAT DOMAIN-CONTAINING PROTEIN 39 HOMOLOG-RELATED"/>
    <property type="match status" value="1"/>
</dbReference>
<protein>
    <submittedName>
        <fullName evidence="2">Putative heterokaryon incompatibility protein</fullName>
    </submittedName>
</protein>
<dbReference type="OrthoDB" id="3565383at2759"/>